<dbReference type="RefSeq" id="WP_207112580.1">
    <property type="nucleotide sequence ID" value="NZ_JAFLWD010000020.1"/>
</dbReference>
<sequence>MNTAITTIQHLTTKSVILLETLKILFIASLFFPEGTHALFSIAIDLLPKDFNQAFTIDRMITVLVLFSATAAAILFIQLTGISFDIIDSSMTKPKPTEDDYTLLDKVSSGFMSIVLAMVYLLLIYKQSFSTKLIISSNLSLNVVTIVILMLSSFLIFPFLLHFFSFASILWNAINKSYVGVSIKKFLLKAATLGSVVWLFIQLLQTIID</sequence>
<accession>A0ABS3H037</accession>
<feature type="transmembrane region" description="Helical" evidence="1">
    <location>
        <begin position="24"/>
        <end position="48"/>
    </location>
</feature>
<dbReference type="Proteomes" id="UP000664632">
    <property type="component" value="Unassembled WGS sequence"/>
</dbReference>
<feature type="transmembrane region" description="Helical" evidence="1">
    <location>
        <begin position="107"/>
        <end position="125"/>
    </location>
</feature>
<dbReference type="EMBL" id="JAFLWD010000020">
    <property type="protein sequence ID" value="MBO0440528.1"/>
    <property type="molecule type" value="Genomic_DNA"/>
</dbReference>
<keyword evidence="1" id="KW-0812">Transmembrane</keyword>
<comment type="caution">
    <text evidence="2">The sequence shown here is derived from an EMBL/GenBank/DDBJ whole genome shotgun (WGS) entry which is preliminary data.</text>
</comment>
<gene>
    <name evidence="2" type="ORF">JZO69_09160</name>
</gene>
<keyword evidence="3" id="KW-1185">Reference proteome</keyword>
<feature type="transmembrane region" description="Helical" evidence="1">
    <location>
        <begin position="186"/>
        <end position="208"/>
    </location>
</feature>
<evidence type="ECO:0000313" key="2">
    <source>
        <dbReference type="EMBL" id="MBO0440528.1"/>
    </source>
</evidence>
<reference evidence="2 3" key="1">
    <citation type="submission" date="2021-03" db="EMBL/GenBank/DDBJ databases">
        <title>Enterococcal diversity collection.</title>
        <authorList>
            <person name="Gilmore M.S."/>
            <person name="Schwartzman J."/>
            <person name="Van Tyne D."/>
            <person name="Martin M."/>
            <person name="Earl A.M."/>
            <person name="Manson A.L."/>
            <person name="Straub T."/>
            <person name="Salamzade R."/>
            <person name="Saavedra J."/>
            <person name="Lebreton F."/>
            <person name="Prichula J."/>
            <person name="Schaufler K."/>
            <person name="Gaca A."/>
            <person name="Sgardioli B."/>
            <person name="Wagenaar J."/>
            <person name="Strong T."/>
        </authorList>
    </citation>
    <scope>NUCLEOTIDE SEQUENCE [LARGE SCALE GENOMIC DNA]</scope>
    <source>
        <strain evidence="2 3">DIV0869a</strain>
    </source>
</reference>
<protein>
    <recommendedName>
        <fullName evidence="4">Yip1 domain-containing protein</fullName>
    </recommendedName>
</protein>
<keyword evidence="1" id="KW-1133">Transmembrane helix</keyword>
<proteinExistence type="predicted"/>
<evidence type="ECO:0000256" key="1">
    <source>
        <dbReference type="SAM" id="Phobius"/>
    </source>
</evidence>
<evidence type="ECO:0008006" key="4">
    <source>
        <dbReference type="Google" id="ProtNLM"/>
    </source>
</evidence>
<evidence type="ECO:0000313" key="3">
    <source>
        <dbReference type="Proteomes" id="UP000664632"/>
    </source>
</evidence>
<feature type="transmembrane region" description="Helical" evidence="1">
    <location>
        <begin position="60"/>
        <end position="87"/>
    </location>
</feature>
<name>A0ABS3H037_9ENTE</name>
<keyword evidence="1" id="KW-0472">Membrane</keyword>
<organism evidence="2 3">
    <name type="scientific">Candidatus Enterococcus ikei</name>
    <dbReference type="NCBI Taxonomy" id="2815326"/>
    <lineage>
        <taxon>Bacteria</taxon>
        <taxon>Bacillati</taxon>
        <taxon>Bacillota</taxon>
        <taxon>Bacilli</taxon>
        <taxon>Lactobacillales</taxon>
        <taxon>Enterococcaceae</taxon>
        <taxon>Enterococcus</taxon>
    </lineage>
</organism>